<organism evidence="1 2">
    <name type="scientific">Plantactinospora soyae</name>
    <dbReference type="NCBI Taxonomy" id="1544732"/>
    <lineage>
        <taxon>Bacteria</taxon>
        <taxon>Bacillati</taxon>
        <taxon>Actinomycetota</taxon>
        <taxon>Actinomycetes</taxon>
        <taxon>Micromonosporales</taxon>
        <taxon>Micromonosporaceae</taxon>
        <taxon>Plantactinospora</taxon>
    </lineage>
</organism>
<comment type="caution">
    <text evidence="1">The sequence shown here is derived from an EMBL/GenBank/DDBJ whole genome shotgun (WGS) entry which is preliminary data.</text>
</comment>
<dbReference type="RefSeq" id="WP_192766499.1">
    <property type="nucleotide sequence ID" value="NZ_JADBEB010000001.1"/>
</dbReference>
<gene>
    <name evidence="1" type="ORF">H4W31_002121</name>
</gene>
<dbReference type="Proteomes" id="UP000649753">
    <property type="component" value="Unassembled WGS sequence"/>
</dbReference>
<keyword evidence="2" id="KW-1185">Reference proteome</keyword>
<proteinExistence type="predicted"/>
<sequence length="298" mass="32140">MTIVEDPLSGIDQVAWHRLHHAYGPATDVPDQLRALRTTDPTRRSEALSQLFGNVHHQGTRWQVSHVVVPFLVALVDDPATPNRAGVGQLLAAVAIGDRRDDELPFDPGRAFNAAERLTGVDTTGLIRRFYAGEDLSEEEIDLLEAEAVRWAADSYSSAAARLTTITGWLSDPDEEVAARAAALMPWFPATAATVFALGTASASRAQLRASANLALAHVPYVDPYVARRLRELSRSDADVVVVTAAIALAYREGASMPDEALSILVDASARDLDQGVVGWSRALRGFVMLALRRLGLG</sequence>
<name>A0A927M1L6_9ACTN</name>
<reference evidence="1" key="1">
    <citation type="submission" date="2020-10" db="EMBL/GenBank/DDBJ databases">
        <title>Sequencing the genomes of 1000 actinobacteria strains.</title>
        <authorList>
            <person name="Klenk H.-P."/>
        </authorList>
    </citation>
    <scope>NUCLEOTIDE SEQUENCE</scope>
    <source>
        <strain evidence="1">DSM 46832</strain>
    </source>
</reference>
<evidence type="ECO:0000313" key="1">
    <source>
        <dbReference type="EMBL" id="MBE1486483.1"/>
    </source>
</evidence>
<protein>
    <submittedName>
        <fullName evidence="1">Uncharacterized protein</fullName>
    </submittedName>
</protein>
<evidence type="ECO:0000313" key="2">
    <source>
        <dbReference type="Proteomes" id="UP000649753"/>
    </source>
</evidence>
<accession>A0A927M1L6</accession>
<dbReference type="AlphaFoldDB" id="A0A927M1L6"/>
<dbReference type="EMBL" id="JADBEB010000001">
    <property type="protein sequence ID" value="MBE1486483.1"/>
    <property type="molecule type" value="Genomic_DNA"/>
</dbReference>